<dbReference type="PANTHER" id="PTHR30504:SF3">
    <property type="entry name" value="GLUCANS BIOSYNTHESIS PROTEIN D"/>
    <property type="match status" value="1"/>
</dbReference>
<dbReference type="Gene3D" id="2.70.98.10">
    <property type="match status" value="1"/>
</dbReference>
<name>A0ABV7EIZ3_9GAMM</name>
<evidence type="ECO:0000256" key="5">
    <source>
        <dbReference type="ARBA" id="ARBA00022729"/>
    </source>
</evidence>
<gene>
    <name evidence="9" type="ORF">ACFOSU_02120</name>
</gene>
<dbReference type="EMBL" id="JBHRSS010000001">
    <property type="protein sequence ID" value="MFC3102682.1"/>
    <property type="molecule type" value="Genomic_DNA"/>
</dbReference>
<dbReference type="Proteomes" id="UP001595462">
    <property type="component" value="Unassembled WGS sequence"/>
</dbReference>
<keyword evidence="5 7" id="KW-0732">Signal</keyword>
<dbReference type="InterPro" id="IPR014718">
    <property type="entry name" value="GH-type_carb-bd"/>
</dbReference>
<dbReference type="PROSITE" id="PS51318">
    <property type="entry name" value="TAT"/>
    <property type="match status" value="1"/>
</dbReference>
<dbReference type="InterPro" id="IPR014438">
    <property type="entry name" value="Glucan_biosyn_MdoG/MdoD"/>
</dbReference>
<comment type="similarity">
    <text evidence="3">Belongs to the OpgD/OpgG family.</text>
</comment>
<comment type="caution">
    <text evidence="9">The sequence shown here is derived from an EMBL/GenBank/DDBJ whole genome shotgun (WGS) entry which is preliminary data.</text>
</comment>
<proteinExistence type="inferred from homology"/>
<evidence type="ECO:0000256" key="3">
    <source>
        <dbReference type="ARBA" id="ARBA00009284"/>
    </source>
</evidence>
<dbReference type="InterPro" id="IPR006311">
    <property type="entry name" value="TAT_signal"/>
</dbReference>
<keyword evidence="6" id="KW-0574">Periplasm</keyword>
<dbReference type="InterPro" id="IPR014756">
    <property type="entry name" value="Ig_E-set"/>
</dbReference>
<dbReference type="Gene3D" id="2.60.40.10">
    <property type="entry name" value="Immunoglobulins"/>
    <property type="match status" value="1"/>
</dbReference>
<comment type="subcellular location">
    <subcellularLocation>
        <location evidence="1">Periplasm</location>
    </subcellularLocation>
</comment>
<dbReference type="PANTHER" id="PTHR30504">
    <property type="entry name" value="GLUCANS BIOSYNTHESIS PROTEIN"/>
    <property type="match status" value="1"/>
</dbReference>
<evidence type="ECO:0000313" key="10">
    <source>
        <dbReference type="Proteomes" id="UP001595462"/>
    </source>
</evidence>
<evidence type="ECO:0000256" key="4">
    <source>
        <dbReference type="ARBA" id="ARBA00015372"/>
    </source>
</evidence>
<organism evidence="9 10">
    <name type="scientific">Salinisphaera aquimarina</name>
    <dbReference type="NCBI Taxonomy" id="2094031"/>
    <lineage>
        <taxon>Bacteria</taxon>
        <taxon>Pseudomonadati</taxon>
        <taxon>Pseudomonadota</taxon>
        <taxon>Gammaproteobacteria</taxon>
        <taxon>Salinisphaerales</taxon>
        <taxon>Salinisphaeraceae</taxon>
        <taxon>Salinisphaera</taxon>
    </lineage>
</organism>
<dbReference type="PIRSF" id="PIRSF006281">
    <property type="entry name" value="MdoG"/>
    <property type="match status" value="1"/>
</dbReference>
<comment type="pathway">
    <text evidence="2">Glycan metabolism; osmoregulated periplasmic glucan (OPG) biosynthesis.</text>
</comment>
<evidence type="ECO:0000256" key="2">
    <source>
        <dbReference type="ARBA" id="ARBA00005001"/>
    </source>
</evidence>
<evidence type="ECO:0000259" key="8">
    <source>
        <dbReference type="Pfam" id="PF04349"/>
    </source>
</evidence>
<feature type="domain" description="Glucan biosynthesis periplasmic MdoG C-terminal" evidence="8">
    <location>
        <begin position="42"/>
        <end position="521"/>
    </location>
</feature>
<dbReference type="Pfam" id="PF04349">
    <property type="entry name" value="MdoG"/>
    <property type="match status" value="1"/>
</dbReference>
<dbReference type="SUPFAM" id="SSF81296">
    <property type="entry name" value="E set domains"/>
    <property type="match status" value="1"/>
</dbReference>
<dbReference type="InterPro" id="IPR011013">
    <property type="entry name" value="Gal_mutarotase_sf_dom"/>
</dbReference>
<accession>A0ABV7EIZ3</accession>
<protein>
    <recommendedName>
        <fullName evidence="4">Glucans biosynthesis protein D</fullName>
    </recommendedName>
</protein>
<dbReference type="InterPro" id="IPR013783">
    <property type="entry name" value="Ig-like_fold"/>
</dbReference>
<reference evidence="10" key="1">
    <citation type="journal article" date="2019" name="Int. J. Syst. Evol. Microbiol.">
        <title>The Global Catalogue of Microorganisms (GCM) 10K type strain sequencing project: providing services to taxonomists for standard genome sequencing and annotation.</title>
        <authorList>
            <consortium name="The Broad Institute Genomics Platform"/>
            <consortium name="The Broad Institute Genome Sequencing Center for Infectious Disease"/>
            <person name="Wu L."/>
            <person name="Ma J."/>
        </authorList>
    </citation>
    <scope>NUCLEOTIDE SEQUENCE [LARGE SCALE GENOMIC DNA]</scope>
    <source>
        <strain evidence="10">KCTC 52640</strain>
    </source>
</reference>
<evidence type="ECO:0000313" key="9">
    <source>
        <dbReference type="EMBL" id="MFC3102682.1"/>
    </source>
</evidence>
<dbReference type="SUPFAM" id="SSF74650">
    <property type="entry name" value="Galactose mutarotase-like"/>
    <property type="match status" value="1"/>
</dbReference>
<keyword evidence="10" id="KW-1185">Reference proteome</keyword>
<evidence type="ECO:0000256" key="7">
    <source>
        <dbReference type="SAM" id="SignalP"/>
    </source>
</evidence>
<evidence type="ECO:0000256" key="6">
    <source>
        <dbReference type="ARBA" id="ARBA00022764"/>
    </source>
</evidence>
<dbReference type="InterPro" id="IPR007444">
    <property type="entry name" value="Glucan_biosyn_MdoG_C"/>
</dbReference>
<feature type="signal peptide" evidence="7">
    <location>
        <begin position="1"/>
        <end position="18"/>
    </location>
</feature>
<evidence type="ECO:0000256" key="1">
    <source>
        <dbReference type="ARBA" id="ARBA00004418"/>
    </source>
</evidence>
<sequence>MTINHGRRRLLVSTTALAGVSALGAWPLLGHGADDAGDNRPFSFDGLIAHARQLAGQPYQKPAVRHEKLLNDLGYDAFMGIHTRKKKALWAGSDQPFAVEFFHLDQNARQPVAIHVVENGQARPFAYDPELFRYDDPDVARKLPDDLGFAGFRLVDQRGDGMEWLAFKGASYFRSPGGLDQYGLSARGIAVDTGYGEDEQFPRFSAYWLIQPQTNDDSITICALLEGKDITGAYRMRCRRPGDVIMDIESHLFQRTAVRRLGIAPLTSMFWFSETNARRGIDWRPEIHDSDGLAIANGRGERIWRALDNPPRTQYSAFMDENPRGFGLLQRDRDFDHYQDADVGFERRPSLWVEPRGDWGRGHVGLLELPTDEEIYDNINAFWVPDASDAPDRSWRFDYRLSWCAEEPHPPQLARVVATRTGRAGAPGNYDKQSVLARKFVIDFEGGPLRGLDDDSKLELRIDASHGEIVNPYTVKIKDTARWRAFFDWSGELPPADEPVGLRCAMVRGDETLTETWAFSYFPQALPRRLSSEDDSNA</sequence>
<feature type="chain" id="PRO_5046712585" description="Glucans biosynthesis protein D" evidence="7">
    <location>
        <begin position="19"/>
        <end position="538"/>
    </location>
</feature>